<dbReference type="Pfam" id="PF26587">
    <property type="entry name" value="AAA_lid_SMAX1"/>
    <property type="match status" value="1"/>
</dbReference>
<proteinExistence type="inferred from homology"/>
<dbReference type="SUPFAM" id="SSF52540">
    <property type="entry name" value="P-loop containing nucleoside triphosphate hydrolases"/>
    <property type="match status" value="1"/>
</dbReference>
<dbReference type="InterPro" id="IPR058954">
    <property type="entry name" value="AAA_lid_SMAX1"/>
</dbReference>
<feature type="region of interest" description="Disordered" evidence="6">
    <location>
        <begin position="891"/>
        <end position="911"/>
    </location>
</feature>
<organism evidence="8 9">
    <name type="scientific">Cicer arietinum</name>
    <name type="common">Chickpea</name>
    <name type="synonym">Garbanzo</name>
    <dbReference type="NCBI Taxonomy" id="3827"/>
    <lineage>
        <taxon>Eukaryota</taxon>
        <taxon>Viridiplantae</taxon>
        <taxon>Streptophyta</taxon>
        <taxon>Embryophyta</taxon>
        <taxon>Tracheophyta</taxon>
        <taxon>Spermatophyta</taxon>
        <taxon>Magnoliopsida</taxon>
        <taxon>eudicotyledons</taxon>
        <taxon>Gunneridae</taxon>
        <taxon>Pentapetalae</taxon>
        <taxon>rosids</taxon>
        <taxon>fabids</taxon>
        <taxon>Fabales</taxon>
        <taxon>Fabaceae</taxon>
        <taxon>Papilionoideae</taxon>
        <taxon>50 kb inversion clade</taxon>
        <taxon>NPAAA clade</taxon>
        <taxon>Hologalegina</taxon>
        <taxon>IRL clade</taxon>
        <taxon>Cicereae</taxon>
        <taxon>Cicer</taxon>
    </lineage>
</organism>
<protein>
    <submittedName>
        <fullName evidence="9">Protein SMAX1-LIKE 6-like</fullName>
    </submittedName>
</protein>
<evidence type="ECO:0000256" key="3">
    <source>
        <dbReference type="ARBA" id="ARBA00023015"/>
    </source>
</evidence>
<dbReference type="Gene3D" id="1.10.1780.10">
    <property type="entry name" value="Clp, N-terminal domain"/>
    <property type="match status" value="1"/>
</dbReference>
<dbReference type="Pfam" id="PF23569">
    <property type="entry name" value="NBD_SMAX1"/>
    <property type="match status" value="1"/>
</dbReference>
<dbReference type="KEGG" id="cam:101503259"/>
<dbReference type="InterPro" id="IPR051650">
    <property type="entry name" value="SL_signaling_regulator"/>
</dbReference>
<dbReference type="PRINTS" id="PR00300">
    <property type="entry name" value="CLPPROTEASEA"/>
</dbReference>
<dbReference type="RefSeq" id="XP_004490602.1">
    <property type="nucleotide sequence ID" value="XM_004490545.3"/>
</dbReference>
<dbReference type="InterPro" id="IPR001270">
    <property type="entry name" value="ClpA/B"/>
</dbReference>
<dbReference type="PANTHER" id="PTHR43572">
    <property type="entry name" value="CHAPERONE PROTEIN CLPD, CHLOROPLASTIC"/>
    <property type="match status" value="1"/>
</dbReference>
<dbReference type="InterPro" id="IPR036628">
    <property type="entry name" value="Clp_N_dom_sf"/>
</dbReference>
<evidence type="ECO:0000256" key="6">
    <source>
        <dbReference type="SAM" id="MobiDB-lite"/>
    </source>
</evidence>
<dbReference type="eggNOG" id="KOG1051">
    <property type="taxonomic scope" value="Eukaryota"/>
</dbReference>
<dbReference type="CDD" id="cd19499">
    <property type="entry name" value="RecA-like_ClpB_Hsp104-like"/>
    <property type="match status" value="1"/>
</dbReference>
<dbReference type="PaxDb" id="3827-XP_004490602.1"/>
<keyword evidence="8" id="KW-1185">Reference proteome</keyword>
<dbReference type="AlphaFoldDB" id="A0A1S2XK64"/>
<accession>A0A1S2XK64</accession>
<sequence length="1075" mass="119065">MPTPVNTARQFLTEEAARALDDAVTVARRRSHAQTTSLHAVSALLSLPSSSLRDACCRARTSVRLTSQPSFSQRLQFRALELSVGVSLDRLPSSKASTATEEPPISNSLMAAIKRSQANQRRHPESFHLFNQQQGTTSSLLKVEIKHFVLSILDDPIVNRVFTEAGFRSCDVKLALLQPPVQSSSRFFSSRTISPPVFLCNLEPGRTGLTFPLGGIDETSRRIAEVIMVKENDRKRNPLLLGVYAKSAFKSFIELLQKGKGGALFPPGMAGLSIVCVDKEIIEFVKHGGSEEKMGLRFKELGCEVEKCLGPGVVVGFGEIEVFVGDCVNDGTVKFVVSELTRLLEVYGGKVWLMGVAETSDAYSKFLSLFPSVENDWDLHLLTVTSATSSMEGLYSKSSLMGSFVPFGGFFSTPSESKNPISSSNVSFTRCDKCNKKYEEEVADVLKVDPATLASSLCSTSLPWLKKVADVDTHGGLDVAKTNEESTSLNEKILGFQKKWNDICQHLHQTRSQVPSLEVLRYGSSFKESSSKDPSLNELQCSSPFSFMPKELHGTFPSKQLSPIPLHTDTVSVNVRTDHVPKVLETEQIDGETPSVASSRMANMNVLDHKSSSSLTPVTTDLGLGTLYTSTSIPCKPVSPKFQARSSCSFSNLAEKMDSVDFKSLNKLLFEKVGWQDQVIFDINRTLFLHKSGEGKSRDSHGRADIWFAFLGPDRIGKRKIASALAETIFGNSERIISVDLGFHDMFYPSNSVFECQKSVCYDVFMRKTVVDYIAGELSKNPHSVIFLENVEKADFLVQSSLLQAIKRGRFPDSHGREISINNAIFLLTSTICKSNSSSALEEDKLFSEETILKAKRCQLQLLLGDSSEDAKRSCSTNVKIVPIKGFSESSFPNKRKQADTSDFKEGTTSSKMQKQVSKKSMCCLDLNMPLEEGEEGTDDNDHEHENVAEKSDSWFSDFFNQMDEKVVFKPFNFDVLAEQLIKNISKTFQRTFGSEFQLEIDYEAMAQILAASWLADKKNAVENWVENVIGKGFVEAKQKYHPATKYVMKLVNCESFFVEEPALGVCLPASINIE</sequence>
<evidence type="ECO:0000259" key="7">
    <source>
        <dbReference type="PROSITE" id="PS51903"/>
    </source>
</evidence>
<dbReference type="GeneID" id="101503259"/>
<reference evidence="8" key="1">
    <citation type="journal article" date="2013" name="Nat. Biotechnol.">
        <title>Draft genome sequence of chickpea (Cicer arietinum) provides a resource for trait improvement.</title>
        <authorList>
            <person name="Varshney R.K."/>
            <person name="Song C."/>
            <person name="Saxena R.K."/>
            <person name="Azam S."/>
            <person name="Yu S."/>
            <person name="Sharpe A.G."/>
            <person name="Cannon S."/>
            <person name="Baek J."/>
            <person name="Rosen B.D."/>
            <person name="Tar'an B."/>
            <person name="Millan T."/>
            <person name="Zhang X."/>
            <person name="Ramsay L.D."/>
            <person name="Iwata A."/>
            <person name="Wang Y."/>
            <person name="Nelson W."/>
            <person name="Farmer A.D."/>
            <person name="Gaur P.M."/>
            <person name="Soderlund C."/>
            <person name="Penmetsa R.V."/>
            <person name="Xu C."/>
            <person name="Bharti A.K."/>
            <person name="He W."/>
            <person name="Winter P."/>
            <person name="Zhao S."/>
            <person name="Hane J.K."/>
            <person name="Carrasquilla-Garcia N."/>
            <person name="Condie J.A."/>
            <person name="Upadhyaya H.D."/>
            <person name="Luo M.C."/>
            <person name="Thudi M."/>
            <person name="Gowda C.L."/>
            <person name="Singh N.P."/>
            <person name="Lichtenzveig J."/>
            <person name="Gali K.K."/>
            <person name="Rubio J."/>
            <person name="Nadarajan N."/>
            <person name="Dolezel J."/>
            <person name="Bansal K.C."/>
            <person name="Xu X."/>
            <person name="Edwards D."/>
            <person name="Zhang G."/>
            <person name="Kahl G."/>
            <person name="Gil J."/>
            <person name="Singh K.B."/>
            <person name="Datta S.K."/>
            <person name="Jackson S.A."/>
            <person name="Wang J."/>
            <person name="Cook D.R."/>
        </authorList>
    </citation>
    <scope>NUCLEOTIDE SEQUENCE [LARGE SCALE GENOMIC DNA]</scope>
    <source>
        <strain evidence="8">cv. CDC Frontier</strain>
    </source>
</reference>
<dbReference type="GO" id="GO:0016887">
    <property type="term" value="F:ATP hydrolysis activity"/>
    <property type="evidence" value="ECO:0007669"/>
    <property type="project" value="InterPro"/>
</dbReference>
<evidence type="ECO:0000256" key="1">
    <source>
        <dbReference type="ARBA" id="ARBA00008675"/>
    </source>
</evidence>
<dbReference type="Pfam" id="PF07724">
    <property type="entry name" value="AAA_2"/>
    <property type="match status" value="1"/>
</dbReference>
<dbReference type="STRING" id="3827.A0A1S2XK64"/>
<feature type="compositionally biased region" description="Basic and acidic residues" evidence="6">
    <location>
        <begin position="897"/>
        <end position="906"/>
    </location>
</feature>
<dbReference type="Gene3D" id="3.40.50.300">
    <property type="entry name" value="P-loop containing nucleotide triphosphate hydrolases"/>
    <property type="match status" value="1"/>
</dbReference>
<dbReference type="GO" id="GO:0005524">
    <property type="term" value="F:ATP binding"/>
    <property type="evidence" value="ECO:0007669"/>
    <property type="project" value="InterPro"/>
</dbReference>
<comment type="similarity">
    <text evidence="1">Belongs to the ClpA/ClpB family.</text>
</comment>
<dbReference type="InterPro" id="IPR004176">
    <property type="entry name" value="Clp_R_N"/>
</dbReference>
<keyword evidence="2 5" id="KW-0677">Repeat</keyword>
<evidence type="ECO:0000313" key="9">
    <source>
        <dbReference type="RefSeq" id="XP_004490602.1"/>
    </source>
</evidence>
<keyword evidence="4" id="KW-0804">Transcription</keyword>
<evidence type="ECO:0000256" key="4">
    <source>
        <dbReference type="ARBA" id="ARBA00023163"/>
    </source>
</evidence>
<dbReference type="Proteomes" id="UP000087171">
    <property type="component" value="Chromosome Ca2"/>
</dbReference>
<evidence type="ECO:0000256" key="2">
    <source>
        <dbReference type="ARBA" id="ARBA00022737"/>
    </source>
</evidence>
<dbReference type="PROSITE" id="PS51903">
    <property type="entry name" value="CLP_R"/>
    <property type="match status" value="1"/>
</dbReference>
<feature type="domain" description="Clp R" evidence="7">
    <location>
        <begin position="8"/>
        <end position="184"/>
    </location>
</feature>
<evidence type="ECO:0000256" key="5">
    <source>
        <dbReference type="PROSITE-ProRule" id="PRU01251"/>
    </source>
</evidence>
<evidence type="ECO:0000313" key="8">
    <source>
        <dbReference type="Proteomes" id="UP000087171"/>
    </source>
</evidence>
<dbReference type="OrthoDB" id="1723324at2759"/>
<dbReference type="InterPro" id="IPR058680">
    <property type="entry name" value="NBD_SMAX1-like"/>
</dbReference>
<dbReference type="PANTHER" id="PTHR43572:SF38">
    <property type="entry name" value="PROTEIN SMAX1-LIKE 6"/>
    <property type="match status" value="1"/>
</dbReference>
<name>A0A1S2XK64_CICAR</name>
<dbReference type="InterPro" id="IPR027417">
    <property type="entry name" value="P-loop_NTPase"/>
</dbReference>
<gene>
    <name evidence="9" type="primary">LOC101503259</name>
</gene>
<keyword evidence="3" id="KW-0805">Transcription regulation</keyword>
<dbReference type="InterPro" id="IPR003959">
    <property type="entry name" value="ATPase_AAA_core"/>
</dbReference>
<reference evidence="9" key="2">
    <citation type="submission" date="2025-08" db="UniProtKB">
        <authorList>
            <consortium name="RefSeq"/>
        </authorList>
    </citation>
    <scope>IDENTIFICATION</scope>
    <source>
        <tissue evidence="9">Etiolated seedlings</tissue>
    </source>
</reference>